<keyword evidence="1" id="KW-0805">Transcription regulation</keyword>
<evidence type="ECO:0000259" key="4">
    <source>
        <dbReference type="PROSITE" id="PS50932"/>
    </source>
</evidence>
<dbReference type="Gene3D" id="3.40.50.2300">
    <property type="match status" value="2"/>
</dbReference>
<dbReference type="InterPro" id="IPR028082">
    <property type="entry name" value="Peripla_BP_I"/>
</dbReference>
<dbReference type="PROSITE" id="PS00356">
    <property type="entry name" value="HTH_LACI_1"/>
    <property type="match status" value="1"/>
</dbReference>
<dbReference type="GO" id="GO:0000976">
    <property type="term" value="F:transcription cis-regulatory region binding"/>
    <property type="evidence" value="ECO:0007669"/>
    <property type="project" value="TreeGrafter"/>
</dbReference>
<gene>
    <name evidence="5" type="ORF">L0M99_08580</name>
</gene>
<evidence type="ECO:0000256" key="2">
    <source>
        <dbReference type="ARBA" id="ARBA00023125"/>
    </source>
</evidence>
<evidence type="ECO:0000313" key="5">
    <source>
        <dbReference type="EMBL" id="MCG4618541.1"/>
    </source>
</evidence>
<dbReference type="SUPFAM" id="SSF53822">
    <property type="entry name" value="Periplasmic binding protein-like I"/>
    <property type="match status" value="1"/>
</dbReference>
<dbReference type="PROSITE" id="PS50932">
    <property type="entry name" value="HTH_LACI_2"/>
    <property type="match status" value="1"/>
</dbReference>
<dbReference type="SUPFAM" id="SSF47413">
    <property type="entry name" value="lambda repressor-like DNA-binding domains"/>
    <property type="match status" value="1"/>
</dbReference>
<dbReference type="PANTHER" id="PTHR30146">
    <property type="entry name" value="LACI-RELATED TRANSCRIPTIONAL REPRESSOR"/>
    <property type="match status" value="1"/>
</dbReference>
<dbReference type="InterPro" id="IPR000843">
    <property type="entry name" value="HTH_LacI"/>
</dbReference>
<comment type="caution">
    <text evidence="5">The sequence shown here is derived from an EMBL/GenBank/DDBJ whole genome shotgun (WGS) entry which is preliminary data.</text>
</comment>
<organism evidence="5 6">
    <name type="scientific">Varibaculum cambriense</name>
    <dbReference type="NCBI Taxonomy" id="184870"/>
    <lineage>
        <taxon>Bacteria</taxon>
        <taxon>Bacillati</taxon>
        <taxon>Actinomycetota</taxon>
        <taxon>Actinomycetes</taxon>
        <taxon>Actinomycetales</taxon>
        <taxon>Actinomycetaceae</taxon>
        <taxon>Varibaculum</taxon>
    </lineage>
</organism>
<reference evidence="5" key="1">
    <citation type="submission" date="2022-01" db="EMBL/GenBank/DDBJ databases">
        <title>Collection of gut derived symbiotic bacterial strains cultured from healthy donors.</title>
        <authorList>
            <person name="Lin H."/>
            <person name="Kohout C."/>
            <person name="Waligurski E."/>
            <person name="Pamer E.G."/>
        </authorList>
    </citation>
    <scope>NUCLEOTIDE SEQUENCE</scope>
    <source>
        <strain evidence="5">DFI.7.46</strain>
    </source>
</reference>
<dbReference type="InterPro" id="IPR046335">
    <property type="entry name" value="LacI/GalR-like_sensor"/>
</dbReference>
<dbReference type="GO" id="GO:0003700">
    <property type="term" value="F:DNA-binding transcription factor activity"/>
    <property type="evidence" value="ECO:0007669"/>
    <property type="project" value="TreeGrafter"/>
</dbReference>
<accession>A0AAJ1BD61</accession>
<dbReference type="Pfam" id="PF00356">
    <property type="entry name" value="LacI"/>
    <property type="match status" value="1"/>
</dbReference>
<feature type="domain" description="HTH lacI-type" evidence="4">
    <location>
        <begin position="8"/>
        <end position="62"/>
    </location>
</feature>
<evidence type="ECO:0000256" key="1">
    <source>
        <dbReference type="ARBA" id="ARBA00023015"/>
    </source>
</evidence>
<evidence type="ECO:0000256" key="3">
    <source>
        <dbReference type="ARBA" id="ARBA00023163"/>
    </source>
</evidence>
<dbReference type="PANTHER" id="PTHR30146:SF109">
    <property type="entry name" value="HTH-TYPE TRANSCRIPTIONAL REGULATOR GALS"/>
    <property type="match status" value="1"/>
</dbReference>
<protein>
    <submittedName>
        <fullName evidence="5">LacI family transcriptional regulator</fullName>
    </submittedName>
</protein>
<dbReference type="CDD" id="cd01392">
    <property type="entry name" value="HTH_LacI"/>
    <property type="match status" value="1"/>
</dbReference>
<keyword evidence="3" id="KW-0804">Transcription</keyword>
<dbReference type="EMBL" id="JAKNHJ010000018">
    <property type="protein sequence ID" value="MCG4618541.1"/>
    <property type="molecule type" value="Genomic_DNA"/>
</dbReference>
<dbReference type="Gene3D" id="1.10.260.40">
    <property type="entry name" value="lambda repressor-like DNA-binding domains"/>
    <property type="match status" value="1"/>
</dbReference>
<dbReference type="AlphaFoldDB" id="A0AAJ1BD61"/>
<dbReference type="Pfam" id="PF13377">
    <property type="entry name" value="Peripla_BP_3"/>
    <property type="match status" value="1"/>
</dbReference>
<dbReference type="SMART" id="SM00354">
    <property type="entry name" value="HTH_LACI"/>
    <property type="match status" value="1"/>
</dbReference>
<name>A0AAJ1BD61_9ACTO</name>
<dbReference type="Proteomes" id="UP001200537">
    <property type="component" value="Unassembled WGS sequence"/>
</dbReference>
<dbReference type="CDD" id="cd06267">
    <property type="entry name" value="PBP1_LacI_sugar_binding-like"/>
    <property type="match status" value="1"/>
</dbReference>
<dbReference type="InterPro" id="IPR010982">
    <property type="entry name" value="Lambda_DNA-bd_dom_sf"/>
</dbReference>
<proteinExistence type="predicted"/>
<sequence length="349" mass="37421">MSQPPPAVTIRDVAAAAQVGITTVSRALNNQSGISPATRARILQVTQDLHYQPNRHAQNLRCQNINNIAVVMKGPSNPFFLSLIDPLEKAIRAHGYQMSLLRVPHEADEVNIGRGAYQDSEAAGVLFLGGEARESTAIFNNFPLPFTLCTVPPAPAWDNSVAAVSVDEAHGISLIISHLTGLGHHRIAFLGPDQSERSVGAIREKAFVSALNAQGITAEEKLIVRGGDGDDPYSFSYGYQMASRLLARKIPFTAVVAISDVIALGAQKALIDAGLKIPEDVSITGFDGIEFSRYTNPALTTVEQPIEQLAETSCRLLFAQINKEPLESPQRLLRGSLLIGDSTGPAPTD</sequence>
<keyword evidence="2" id="KW-0238">DNA-binding</keyword>
<evidence type="ECO:0000313" key="6">
    <source>
        <dbReference type="Proteomes" id="UP001200537"/>
    </source>
</evidence>
<dbReference type="RefSeq" id="WP_024060089.1">
    <property type="nucleotide sequence ID" value="NZ_JAGZVZ010000013.1"/>
</dbReference>